<dbReference type="Proteomes" id="UP000295416">
    <property type="component" value="Unassembled WGS sequence"/>
</dbReference>
<comment type="caution">
    <text evidence="8">The sequence shown here is derived from an EMBL/GenBank/DDBJ whole genome shotgun (WGS) entry which is preliminary data.</text>
</comment>
<dbReference type="GO" id="GO:0005506">
    <property type="term" value="F:iron ion binding"/>
    <property type="evidence" value="ECO:0007669"/>
    <property type="project" value="InterPro"/>
</dbReference>
<keyword evidence="2 7" id="KW-0349">Heme</keyword>
<evidence type="ECO:0000256" key="2">
    <source>
        <dbReference type="ARBA" id="ARBA00022617"/>
    </source>
</evidence>
<dbReference type="GO" id="GO:0020037">
    <property type="term" value="F:heme binding"/>
    <property type="evidence" value="ECO:0007669"/>
    <property type="project" value="InterPro"/>
</dbReference>
<dbReference type="Gene3D" id="1.10.630.10">
    <property type="entry name" value="Cytochrome P450"/>
    <property type="match status" value="1"/>
</dbReference>
<name>A0A4R2P272_9BACL</name>
<evidence type="ECO:0000256" key="4">
    <source>
        <dbReference type="ARBA" id="ARBA00023002"/>
    </source>
</evidence>
<protein>
    <recommendedName>
        <fullName evidence="10">Cytochrome P450</fullName>
    </recommendedName>
</protein>
<evidence type="ECO:0000256" key="7">
    <source>
        <dbReference type="RuleBase" id="RU000461"/>
    </source>
</evidence>
<dbReference type="EMBL" id="SLXK01000015">
    <property type="protein sequence ID" value="TCP28819.1"/>
    <property type="molecule type" value="Genomic_DNA"/>
</dbReference>
<evidence type="ECO:0000256" key="1">
    <source>
        <dbReference type="ARBA" id="ARBA00010617"/>
    </source>
</evidence>
<dbReference type="PROSITE" id="PS00086">
    <property type="entry name" value="CYTOCHROME_P450"/>
    <property type="match status" value="1"/>
</dbReference>
<reference evidence="8 9" key="1">
    <citation type="submission" date="2019-03" db="EMBL/GenBank/DDBJ databases">
        <title>Genomic Encyclopedia of Type Strains, Phase IV (KMG-IV): sequencing the most valuable type-strain genomes for metagenomic binning, comparative biology and taxonomic classification.</title>
        <authorList>
            <person name="Goeker M."/>
        </authorList>
    </citation>
    <scope>NUCLEOTIDE SEQUENCE [LARGE SCALE GENOMIC DNA]</scope>
    <source>
        <strain evidence="8 9">DSM 19377</strain>
    </source>
</reference>
<evidence type="ECO:0000256" key="3">
    <source>
        <dbReference type="ARBA" id="ARBA00022723"/>
    </source>
</evidence>
<evidence type="ECO:0000256" key="6">
    <source>
        <dbReference type="ARBA" id="ARBA00023033"/>
    </source>
</evidence>
<comment type="similarity">
    <text evidence="1 7">Belongs to the cytochrome P450 family.</text>
</comment>
<dbReference type="PRINTS" id="PR00359">
    <property type="entry name" value="BP450"/>
</dbReference>
<evidence type="ECO:0008006" key="10">
    <source>
        <dbReference type="Google" id="ProtNLM"/>
    </source>
</evidence>
<dbReference type="Pfam" id="PF00067">
    <property type="entry name" value="p450"/>
    <property type="match status" value="1"/>
</dbReference>
<dbReference type="InterPro" id="IPR002397">
    <property type="entry name" value="Cyt_P450_B"/>
</dbReference>
<evidence type="ECO:0000256" key="5">
    <source>
        <dbReference type="ARBA" id="ARBA00023004"/>
    </source>
</evidence>
<keyword evidence="4 7" id="KW-0560">Oxidoreductase</keyword>
<accession>A0A4R2P272</accession>
<dbReference type="AlphaFoldDB" id="A0A4R2P272"/>
<dbReference type="PANTHER" id="PTHR46696">
    <property type="entry name" value="P450, PUTATIVE (EUROFUNG)-RELATED"/>
    <property type="match status" value="1"/>
</dbReference>
<keyword evidence="6 7" id="KW-0503">Monooxygenase</keyword>
<dbReference type="InterPro" id="IPR001128">
    <property type="entry name" value="Cyt_P450"/>
</dbReference>
<dbReference type="InterPro" id="IPR017972">
    <property type="entry name" value="Cyt_P450_CS"/>
</dbReference>
<evidence type="ECO:0000313" key="9">
    <source>
        <dbReference type="Proteomes" id="UP000295416"/>
    </source>
</evidence>
<proteinExistence type="inferred from homology"/>
<keyword evidence="5 7" id="KW-0408">Iron</keyword>
<organism evidence="8 9">
    <name type="scientific">Scopulibacillus darangshiensis</name>
    <dbReference type="NCBI Taxonomy" id="442528"/>
    <lineage>
        <taxon>Bacteria</taxon>
        <taxon>Bacillati</taxon>
        <taxon>Bacillota</taxon>
        <taxon>Bacilli</taxon>
        <taxon>Bacillales</taxon>
        <taxon>Sporolactobacillaceae</taxon>
        <taxon>Scopulibacillus</taxon>
    </lineage>
</organism>
<sequence>MKQAIFVDEMTPFKTKEEEWHPYAWFEDMRKHHPVSFHEGQQVWNVFTYDHVKRVLSDHELFSSVRDRTLVAPASQNDGTSDRTNILFSDPPEHRRRRSLLSAAFTPRHLRSWEPRIQAIAEAFIDDIDPSREIDIVKSLANPFPITVIAELLGVPPEDRHLFQQWVEIIFLPFDKENMSDLNKRKAAAAQAFSDYLQPIIKEKRVHPADDIISDLINAERDGEPLTEEEIIKMTRGLLGAGLETTSHLITNCFYAFLYDSPGIYRKLREDPELVPQAIEEVLRYRFHIMKMERRVKKDTDVLGPEMKEGEMIVAWMSAANLDEQTFDHADQFDIDRPNNRKHLTFSTGPHFCLGAPLARLEVKTILTGFIKRFSNIRSIPSFDLESHLSHSIFGQSLNSLPILAER</sequence>
<dbReference type="InterPro" id="IPR036396">
    <property type="entry name" value="Cyt_P450_sf"/>
</dbReference>
<keyword evidence="3 7" id="KW-0479">Metal-binding</keyword>
<keyword evidence="9" id="KW-1185">Reference proteome</keyword>
<dbReference type="SUPFAM" id="SSF48264">
    <property type="entry name" value="Cytochrome P450"/>
    <property type="match status" value="1"/>
</dbReference>
<gene>
    <name evidence="8" type="ORF">EV207_11555</name>
</gene>
<dbReference type="CDD" id="cd11032">
    <property type="entry name" value="P450_EryK-like"/>
    <property type="match status" value="1"/>
</dbReference>
<dbReference type="GO" id="GO:0004497">
    <property type="term" value="F:monooxygenase activity"/>
    <property type="evidence" value="ECO:0007669"/>
    <property type="project" value="UniProtKB-KW"/>
</dbReference>
<dbReference type="GO" id="GO:0016705">
    <property type="term" value="F:oxidoreductase activity, acting on paired donors, with incorporation or reduction of molecular oxygen"/>
    <property type="evidence" value="ECO:0007669"/>
    <property type="project" value="InterPro"/>
</dbReference>
<dbReference type="PANTHER" id="PTHR46696:SF1">
    <property type="entry name" value="CYTOCHROME P450 YJIB-RELATED"/>
    <property type="match status" value="1"/>
</dbReference>
<evidence type="ECO:0000313" key="8">
    <source>
        <dbReference type="EMBL" id="TCP28819.1"/>
    </source>
</evidence>
<dbReference type="FunFam" id="1.10.630.10:FF:000018">
    <property type="entry name" value="Cytochrome P450 monooxygenase"/>
    <property type="match status" value="1"/>
</dbReference>